<accession>A0A6M3XY49</accession>
<dbReference type="EMBL" id="MT145038">
    <property type="protein sequence ID" value="QJI02869.1"/>
    <property type="molecule type" value="Genomic_DNA"/>
</dbReference>
<organism evidence="1">
    <name type="scientific">viral metagenome</name>
    <dbReference type="NCBI Taxonomy" id="1070528"/>
    <lineage>
        <taxon>unclassified sequences</taxon>
        <taxon>metagenomes</taxon>
        <taxon>organismal metagenomes</taxon>
    </lineage>
</organism>
<protein>
    <submittedName>
        <fullName evidence="1">Uncharacterized protein</fullName>
    </submittedName>
</protein>
<sequence length="72" mass="8252">MKDMNFSFFCSRCTKRDMARPAVVILNGNSLCLVCWSEKRPDIISPEEVREIQGMVEETGGKDVGRKEGRWI</sequence>
<gene>
    <name evidence="1" type="ORF">TM448B03752_0006</name>
</gene>
<reference evidence="1" key="1">
    <citation type="submission" date="2020-03" db="EMBL/GenBank/DDBJ databases">
        <title>The deep terrestrial virosphere.</title>
        <authorList>
            <person name="Holmfeldt K."/>
            <person name="Nilsson E."/>
            <person name="Simone D."/>
            <person name="Lopez-Fernandez M."/>
            <person name="Wu X."/>
            <person name="de Brujin I."/>
            <person name="Lundin D."/>
            <person name="Andersson A."/>
            <person name="Bertilsson S."/>
            <person name="Dopson M."/>
        </authorList>
    </citation>
    <scope>NUCLEOTIDE SEQUENCE</scope>
    <source>
        <strain evidence="1">TM448B03752</strain>
    </source>
</reference>
<proteinExistence type="predicted"/>
<dbReference type="AlphaFoldDB" id="A0A6M3XY49"/>
<evidence type="ECO:0000313" key="1">
    <source>
        <dbReference type="EMBL" id="QJI02869.1"/>
    </source>
</evidence>
<name>A0A6M3XY49_9ZZZZ</name>